<dbReference type="PANTHER" id="PTHR36442:SF1">
    <property type="entry name" value="CYCLIC-DI-AMP PHOSPHODIESTERASE PGPH"/>
    <property type="match status" value="1"/>
</dbReference>
<keyword evidence="1" id="KW-1133">Transmembrane helix</keyword>
<keyword evidence="1" id="KW-0812">Transmembrane</keyword>
<reference evidence="3" key="1">
    <citation type="journal article" date="2014" name="Front. Microbiol.">
        <title>High frequency of phylogenetically diverse reductive dehalogenase-homologous genes in deep subseafloor sedimentary metagenomes.</title>
        <authorList>
            <person name="Kawai M."/>
            <person name="Futagami T."/>
            <person name="Toyoda A."/>
            <person name="Takaki Y."/>
            <person name="Nishi S."/>
            <person name="Hori S."/>
            <person name="Arai W."/>
            <person name="Tsubouchi T."/>
            <person name="Morono Y."/>
            <person name="Uchiyama I."/>
            <person name="Ito T."/>
            <person name="Fujiyama A."/>
            <person name="Inagaki F."/>
            <person name="Takami H."/>
        </authorList>
    </citation>
    <scope>NUCLEOTIDE SEQUENCE</scope>
    <source>
        <strain evidence="3">Expedition CK06-06</strain>
    </source>
</reference>
<protein>
    <recommendedName>
        <fullName evidence="2">Metal-dependent phosphohydrolase 7TM extracellular domain-containing protein</fullName>
    </recommendedName>
</protein>
<dbReference type="PANTHER" id="PTHR36442">
    <property type="entry name" value="CYCLIC-DI-AMP PHOSPHODIESTERASE PGPH"/>
    <property type="match status" value="1"/>
</dbReference>
<dbReference type="Pfam" id="PF07697">
    <property type="entry name" value="7TMR-HDED"/>
    <property type="match status" value="1"/>
</dbReference>
<name>X1ULG5_9ZZZZ</name>
<evidence type="ECO:0000313" key="3">
    <source>
        <dbReference type="EMBL" id="GAI93184.1"/>
    </source>
</evidence>
<dbReference type="EMBL" id="BARW01021890">
    <property type="protein sequence ID" value="GAI93184.1"/>
    <property type="molecule type" value="Genomic_DNA"/>
</dbReference>
<sequence>DGYSQERKQVILKKAKKDFEEMLGTAFTDNEFNTLNKYKFSFDICNNIVKLIYYAYNESLISQTAFSKREKDRGIIIRDVKTQNEEERKDLSSIVNIEKAGTLLSSQSRVVLNNEKAEIRKVAVSLTKSLFQPNLTFNKNATEKRKQIVLDNVKPVYSKVQENEIIIREGEKITPANLDKLETFLKAQKGEKFLSFSIFLGIFLTTMILSITSYYLSRNWLKNLIQDVNGDIDISRQKDDLRFMISKRILEIYASRHTVATGNQSEIPL</sequence>
<gene>
    <name evidence="3" type="ORF">S12H4_36687</name>
</gene>
<feature type="non-terminal residue" evidence="3">
    <location>
        <position position="1"/>
    </location>
</feature>
<feature type="domain" description="Metal-dependent phosphohydrolase 7TM extracellular" evidence="2">
    <location>
        <begin position="20"/>
        <end position="184"/>
    </location>
</feature>
<evidence type="ECO:0000256" key="1">
    <source>
        <dbReference type="SAM" id="Phobius"/>
    </source>
</evidence>
<dbReference type="InterPro" id="IPR011624">
    <property type="entry name" value="Metal-dep_PHydrolase_7TM_extra"/>
</dbReference>
<feature type="transmembrane region" description="Helical" evidence="1">
    <location>
        <begin position="193"/>
        <end position="216"/>
    </location>
</feature>
<evidence type="ECO:0000259" key="2">
    <source>
        <dbReference type="Pfam" id="PF07697"/>
    </source>
</evidence>
<comment type="caution">
    <text evidence="3">The sequence shown here is derived from an EMBL/GenBank/DDBJ whole genome shotgun (WGS) entry which is preliminary data.</text>
</comment>
<feature type="non-terminal residue" evidence="3">
    <location>
        <position position="269"/>
    </location>
</feature>
<dbReference type="AlphaFoldDB" id="X1ULG5"/>
<accession>X1ULG5</accession>
<organism evidence="3">
    <name type="scientific">marine sediment metagenome</name>
    <dbReference type="NCBI Taxonomy" id="412755"/>
    <lineage>
        <taxon>unclassified sequences</taxon>
        <taxon>metagenomes</taxon>
        <taxon>ecological metagenomes</taxon>
    </lineage>
</organism>
<dbReference type="InterPro" id="IPR052722">
    <property type="entry name" value="PgpH_phosphodiesterase"/>
</dbReference>
<keyword evidence="1" id="KW-0472">Membrane</keyword>
<proteinExistence type="predicted"/>